<dbReference type="InterPro" id="IPR016024">
    <property type="entry name" value="ARM-type_fold"/>
</dbReference>
<evidence type="ECO:0000313" key="7">
    <source>
        <dbReference type="EMBL" id="KNZ50413.1"/>
    </source>
</evidence>
<dbReference type="PANTHER" id="PTHR34105">
    <property type="entry name" value="PROLINE-, GLUTAMIC ACID- AND LEUCINE-RICH PROTEIN 1"/>
    <property type="match status" value="1"/>
</dbReference>
<dbReference type="OrthoDB" id="20900at2759"/>
<evidence type="ECO:0000259" key="6">
    <source>
        <dbReference type="Pfam" id="PF08167"/>
    </source>
</evidence>
<feature type="region of interest" description="Disordered" evidence="5">
    <location>
        <begin position="635"/>
        <end position="727"/>
    </location>
</feature>
<organism evidence="7 8">
    <name type="scientific">Puccinia sorghi</name>
    <dbReference type="NCBI Taxonomy" id="27349"/>
    <lineage>
        <taxon>Eukaryota</taxon>
        <taxon>Fungi</taxon>
        <taxon>Dikarya</taxon>
        <taxon>Basidiomycota</taxon>
        <taxon>Pucciniomycotina</taxon>
        <taxon>Pucciniomycetes</taxon>
        <taxon>Pucciniales</taxon>
        <taxon>Pucciniaceae</taxon>
        <taxon>Puccinia</taxon>
    </lineage>
</organism>
<proteinExistence type="inferred from homology"/>
<dbReference type="GO" id="GO:0006364">
    <property type="term" value="P:rRNA processing"/>
    <property type="evidence" value="ECO:0007669"/>
    <property type="project" value="TreeGrafter"/>
</dbReference>
<reference evidence="7 8" key="1">
    <citation type="submission" date="2015-08" db="EMBL/GenBank/DDBJ databases">
        <title>Next Generation Sequencing and Analysis of the Genome of Puccinia sorghi L Schw, the Causal Agent of Maize Common Rust.</title>
        <authorList>
            <person name="Rochi L."/>
            <person name="Burguener G."/>
            <person name="Darino M."/>
            <person name="Turjanski A."/>
            <person name="Kreff E."/>
            <person name="Dieguez M.J."/>
            <person name="Sacco F."/>
        </authorList>
    </citation>
    <scope>NUCLEOTIDE SEQUENCE [LARGE SCALE GENOMIC DNA]</scope>
    <source>
        <strain evidence="7 8">RO10H11247</strain>
    </source>
</reference>
<dbReference type="Pfam" id="PF08167">
    <property type="entry name" value="RIX1"/>
    <property type="match status" value="1"/>
</dbReference>
<name>A0A0L6UPF8_9BASI</name>
<keyword evidence="8" id="KW-1185">Reference proteome</keyword>
<comment type="caution">
    <text evidence="7">The sequence shown here is derived from an EMBL/GenBank/DDBJ whole genome shotgun (WGS) entry which is preliminary data.</text>
</comment>
<dbReference type="VEuPathDB" id="FungiDB:VP01_443g6"/>
<gene>
    <name evidence="7" type="ORF">VP01_443g6</name>
</gene>
<dbReference type="STRING" id="27349.A0A0L6UPF8"/>
<comment type="similarity">
    <text evidence="2">Belongs to the RIX1/PELP1 family.</text>
</comment>
<feature type="region of interest" description="Disordered" evidence="5">
    <location>
        <begin position="375"/>
        <end position="398"/>
    </location>
</feature>
<accession>A0A0L6UPF8</accession>
<dbReference type="PANTHER" id="PTHR34105:SF1">
    <property type="entry name" value="PROLINE-, GLUTAMIC ACID- AND LEUCINE-RICH PROTEIN 1"/>
    <property type="match status" value="1"/>
</dbReference>
<dbReference type="SUPFAM" id="SSF48371">
    <property type="entry name" value="ARM repeat"/>
    <property type="match status" value="1"/>
</dbReference>
<evidence type="ECO:0000313" key="8">
    <source>
        <dbReference type="Proteomes" id="UP000037035"/>
    </source>
</evidence>
<feature type="compositionally biased region" description="Acidic residues" evidence="5">
    <location>
        <begin position="684"/>
        <end position="693"/>
    </location>
</feature>
<protein>
    <recommendedName>
        <fullName evidence="3">Pre-rRNA-processing protein RIX1</fullName>
    </recommendedName>
</protein>
<dbReference type="GO" id="GO:0005634">
    <property type="term" value="C:nucleus"/>
    <property type="evidence" value="ECO:0007669"/>
    <property type="project" value="UniProtKB-SubCell"/>
</dbReference>
<keyword evidence="4" id="KW-0539">Nucleus</keyword>
<dbReference type="Proteomes" id="UP000037035">
    <property type="component" value="Unassembled WGS sequence"/>
</dbReference>
<comment type="subcellular location">
    <subcellularLocation>
        <location evidence="1">Nucleus</location>
    </subcellularLocation>
</comment>
<sequence>MARDWLNSPSKNIQTVSPHKELDGSWPIVQHNATPQRNEPLDHICLSQIIQLVLNIFEWSSRWHDFARENCDPKAIINLARALISISQEATQDNSVPSLGLQTLAILITRYASIIRPLASQLHTLALNNLLSQDNSISHSATSLLSQLYRLSATIGTIDILLDSLLSPFLKESDLIPPRDPPLASLEISTHELVYSSDLTSTLQNTQLASYRIPLLLRRVERLTNLLITMLSQPTERSVCIPLGELCTLVRRLLLLGKAQNHDQADQTWKLSWEALGSMVTLRAMGCRLIARVAECVTTRLTPFTTQILTTLASEIEVNSDPVSGHAAPDVSVMYGTYARIISRCPCNPDVVKTTLEPIIKLLLQDIQPIYGSVPPSDSLPAEPTNETKKSRKKSGRYSCDPTWNATVVVDSLDLCIAERALDTLEILFGAIPYGFPTPYLTLVVRAVLSLATHPAFITPGGKLASGKTGILTTGPTGRSPGLGYASRPSLRLKVMGCLLKCVPIQRLSSQELMGLNLAQSLTGVFQALLGAHDSAGGRLSDLARQGLATLALLARPRVPPVFPTAAHAHLELDLEPVAECDDSDSEPDALPTPPRTNQSVFATALRSTTPLPAAPSVVSIARKPSVPVALAWHSDLASTPANQEEEDPTSVGSRKRKSPGEPDAPLPPSKKHLDLRPLTVEPDSSDDDDDLAPDGVVKLPQLTFDDDDDDVVDGAGSEPDTERGSS</sequence>
<evidence type="ECO:0000256" key="2">
    <source>
        <dbReference type="ARBA" id="ARBA00010511"/>
    </source>
</evidence>
<evidence type="ECO:0000256" key="5">
    <source>
        <dbReference type="SAM" id="MobiDB-lite"/>
    </source>
</evidence>
<evidence type="ECO:0000256" key="1">
    <source>
        <dbReference type="ARBA" id="ARBA00004123"/>
    </source>
</evidence>
<dbReference type="InterPro" id="IPR012583">
    <property type="entry name" value="RIX1_N"/>
</dbReference>
<evidence type="ECO:0000256" key="4">
    <source>
        <dbReference type="ARBA" id="ARBA00023242"/>
    </source>
</evidence>
<evidence type="ECO:0000256" key="3">
    <source>
        <dbReference type="ARBA" id="ARBA00021502"/>
    </source>
</evidence>
<feature type="domain" description="Pre-rRNA-processing protein RIX1 N-terminal" evidence="6">
    <location>
        <begin position="39"/>
        <end position="134"/>
    </location>
</feature>
<dbReference type="AlphaFoldDB" id="A0A0L6UPF8"/>
<dbReference type="EMBL" id="LAVV01009546">
    <property type="protein sequence ID" value="KNZ50413.1"/>
    <property type="molecule type" value="Genomic_DNA"/>
</dbReference>